<evidence type="ECO:0000313" key="4">
    <source>
        <dbReference type="Proteomes" id="UP000749646"/>
    </source>
</evidence>
<dbReference type="Proteomes" id="UP000749646">
    <property type="component" value="Unassembled WGS sequence"/>
</dbReference>
<feature type="non-terminal residue" evidence="3">
    <location>
        <position position="198"/>
    </location>
</feature>
<feature type="transmembrane region" description="Helical" evidence="2">
    <location>
        <begin position="77"/>
        <end position="98"/>
    </location>
</feature>
<dbReference type="OrthoDB" id="1725934at2759"/>
<keyword evidence="2" id="KW-0812">Transmembrane</keyword>
<evidence type="ECO:0008006" key="5">
    <source>
        <dbReference type="Google" id="ProtNLM"/>
    </source>
</evidence>
<feature type="region of interest" description="Disordered" evidence="1">
    <location>
        <begin position="145"/>
        <end position="198"/>
    </location>
</feature>
<dbReference type="AlphaFoldDB" id="A0A9P6IM66"/>
<dbReference type="PANTHER" id="PTHR22166">
    <property type="entry name" value="ENDOPLASMIC RETICULUM JUNCTION FORMATION PROTEIN LUNAPARK"/>
    <property type="match status" value="1"/>
</dbReference>
<feature type="compositionally biased region" description="Low complexity" evidence="1">
    <location>
        <begin position="167"/>
        <end position="177"/>
    </location>
</feature>
<gene>
    <name evidence="3" type="ORF">BGZ65_001551</name>
</gene>
<protein>
    <recommendedName>
        <fullName evidence="5">Endoplasmic reticulum junction formation protein lunapark</fullName>
    </recommendedName>
</protein>
<dbReference type="GO" id="GO:0071786">
    <property type="term" value="P:endoplasmic reticulum tubular network organization"/>
    <property type="evidence" value="ECO:0007669"/>
    <property type="project" value="InterPro"/>
</dbReference>
<comment type="caution">
    <text evidence="3">The sequence shown here is derived from an EMBL/GenBank/DDBJ whole genome shotgun (WGS) entry which is preliminary data.</text>
</comment>
<keyword evidence="4" id="KW-1185">Reference proteome</keyword>
<organism evidence="3 4">
    <name type="scientific">Modicella reniformis</name>
    <dbReference type="NCBI Taxonomy" id="1440133"/>
    <lineage>
        <taxon>Eukaryota</taxon>
        <taxon>Fungi</taxon>
        <taxon>Fungi incertae sedis</taxon>
        <taxon>Mucoromycota</taxon>
        <taxon>Mortierellomycotina</taxon>
        <taxon>Mortierellomycetes</taxon>
        <taxon>Mortierellales</taxon>
        <taxon>Mortierellaceae</taxon>
        <taxon>Modicella</taxon>
    </lineage>
</organism>
<dbReference type="PANTHER" id="PTHR22166:SF12">
    <property type="entry name" value="ENDOPLASMIC RETICULUM JUNCTION FORMATION PROTEIN LUNAPARK"/>
    <property type="match status" value="1"/>
</dbReference>
<evidence type="ECO:0000313" key="3">
    <source>
        <dbReference type="EMBL" id="KAF9937372.1"/>
    </source>
</evidence>
<proteinExistence type="predicted"/>
<feature type="transmembrane region" description="Helical" evidence="2">
    <location>
        <begin position="47"/>
        <end position="65"/>
    </location>
</feature>
<reference evidence="3" key="1">
    <citation type="journal article" date="2020" name="Fungal Divers.">
        <title>Resolving the Mortierellaceae phylogeny through synthesis of multi-gene phylogenetics and phylogenomics.</title>
        <authorList>
            <person name="Vandepol N."/>
            <person name="Liber J."/>
            <person name="Desiro A."/>
            <person name="Na H."/>
            <person name="Kennedy M."/>
            <person name="Barry K."/>
            <person name="Grigoriev I.V."/>
            <person name="Miller A.N."/>
            <person name="O'Donnell K."/>
            <person name="Stajich J.E."/>
            <person name="Bonito G."/>
        </authorList>
    </citation>
    <scope>NUCLEOTIDE SEQUENCE</scope>
    <source>
        <strain evidence="3">MES-2147</strain>
    </source>
</reference>
<dbReference type="InterPro" id="IPR040115">
    <property type="entry name" value="Lnp"/>
</dbReference>
<keyword evidence="2" id="KW-0472">Membrane</keyword>
<sequence length="198" mass="22889">MGGIVSRLRQSNSDYEKILSDLDSNIRKAELRLSGINVREKRVLNYWLLYSVLLWFGYTAVFAFYLNKQYFYDPHTWSLALAPAIMGLPIIYVGRFMITEWYKRAKSNEESQLSLLRADQRLKVEELKKKTAYYSTKTLLERYDPAALRPNGQRMPGQDIRPDSGRQNGQPNPQQPNMMDPGLRQRQGQGIVNAQGIP</sequence>
<keyword evidence="2" id="KW-1133">Transmembrane helix</keyword>
<dbReference type="EMBL" id="JAAAHW010009694">
    <property type="protein sequence ID" value="KAF9937372.1"/>
    <property type="molecule type" value="Genomic_DNA"/>
</dbReference>
<evidence type="ECO:0000256" key="1">
    <source>
        <dbReference type="SAM" id="MobiDB-lite"/>
    </source>
</evidence>
<name>A0A9P6IM66_9FUNG</name>
<evidence type="ECO:0000256" key="2">
    <source>
        <dbReference type="SAM" id="Phobius"/>
    </source>
</evidence>
<accession>A0A9P6IM66</accession>
<dbReference type="GO" id="GO:0071782">
    <property type="term" value="C:endoplasmic reticulum tubular network"/>
    <property type="evidence" value="ECO:0007669"/>
    <property type="project" value="TreeGrafter"/>
</dbReference>